<evidence type="ECO:0000313" key="12">
    <source>
        <dbReference type="EMBL" id="KAB0804963.1"/>
    </source>
</evidence>
<dbReference type="SMART" id="SM00990">
    <property type="entry name" value="VRR_NUC"/>
    <property type="match status" value="1"/>
</dbReference>
<evidence type="ECO:0000256" key="3">
    <source>
        <dbReference type="ARBA" id="ARBA00022722"/>
    </source>
</evidence>
<comment type="subcellular location">
    <subcellularLocation>
        <location evidence="8">Nucleus</location>
    </subcellularLocation>
</comment>
<dbReference type="PANTHER" id="PTHR15749">
    <property type="entry name" value="FANCONI-ASSOCIATED NUCLEASE 1"/>
    <property type="match status" value="1"/>
</dbReference>
<keyword evidence="6 8" id="KW-0460">Magnesium</keyword>
<dbReference type="GO" id="GO:0008409">
    <property type="term" value="F:5'-3' exonuclease activity"/>
    <property type="evidence" value="ECO:0007669"/>
    <property type="project" value="TreeGrafter"/>
</dbReference>
<keyword evidence="7 8" id="KW-0464">Manganese</keyword>
<evidence type="ECO:0000256" key="8">
    <source>
        <dbReference type="RuleBase" id="RU365033"/>
    </source>
</evidence>
<dbReference type="InParanoid" id="A0A1Y1MXD8"/>
<evidence type="ECO:0000256" key="4">
    <source>
        <dbReference type="ARBA" id="ARBA00022723"/>
    </source>
</evidence>
<sequence>MPRQYFSADPSKPKQTLISNYFVCSSRIQILGQNKGKKKGGSMKKMSNNNEDETVTIPFKIPCYETESDDDDFRSDSGKSQHRKWRSILSASSEDKTVARKSPSKPSPSKGIVRKRSRVRPIIETDSSSDVELVSYTVNETLSSLDVTIASGSDLAEDCHNKENQKVADIPKNIPKMSIGVYSPLKKNSPEKLDESLTNESADLVVLPSDESTIIIDQNVDIPTPQCVQNKPLISVKHISTLSNCQLSPIRNPGKKNWQASTSTINTSSPCTVLVSKSTIEYNEETDNPISLNIILEIINFVVNHERLQKLLVYKDTVMLHNFLQLNSKYIFFCLKLYTRIKKWYNIFDLRTAIKSELSDPEVMAMYDCLKGSLFVDTDYSTEPIHDLLHHLHVKILRELCVEFKIPFSKVKKTDLVDKLLNNCNNQTTLTIKSSIRDLLMNSLKKKMGFCMKLNEYFFKLLNKVHLLYMFTTNEYIQTSDLYLFMSRLMDGSIVLPSYLVDRNVDIFRSIEEFNSFHEAFQCYASVLIAADKKDSALIYQLACKIYEELKKIVERNVVDNRPSYLHRFTPGHKYTKALWHAIPFVIKPHKELACEWLKFLLDQRLFCQYLRGAWFIQLTIIQTKHLKKYDEVTKTLIDSLQDTSLRNIHRMELNKRAEKIKHNKTYKISQIDFGTISSVQPLPIKNLPYREIDAQAFRSENSGQKRNYYIRIDNGFELYSVEEVALNYYEQNFGLNGIHCENSLLITSFFLLFWDIIYDHTIPSVFVSEIQHYPLDLYSTEFYTSRRRKIGKRLSEVESEWTDKMMHQLICDVWNRNSQKKSFIHSSLVEDPERLFDMLMCIGRPKLRKIFEHFLEDFGSYRSGLPDLFLWNLDEKRCKFVEVKGENDQLSAKQECWLDFLRSIGADVEVCYVHTTGSRRRKLSSNKTAEKSIPPAKKPRAKKQNVQKRTIITSSDSES</sequence>
<feature type="domain" description="VRR-NUC" evidence="10">
    <location>
        <begin position="802"/>
        <end position="916"/>
    </location>
</feature>
<dbReference type="EMBL" id="GEZM01024050">
    <property type="protein sequence ID" value="JAV88027.1"/>
    <property type="molecule type" value="Transcribed_RNA"/>
</dbReference>
<keyword evidence="4 8" id="KW-0479">Metal-binding</keyword>
<evidence type="ECO:0000256" key="7">
    <source>
        <dbReference type="ARBA" id="ARBA00023211"/>
    </source>
</evidence>
<organism evidence="11">
    <name type="scientific">Photinus pyralis</name>
    <name type="common">Common eastern firefly</name>
    <name type="synonym">Lampyris pyralis</name>
    <dbReference type="NCBI Taxonomy" id="7054"/>
    <lineage>
        <taxon>Eukaryota</taxon>
        <taxon>Metazoa</taxon>
        <taxon>Ecdysozoa</taxon>
        <taxon>Arthropoda</taxon>
        <taxon>Hexapoda</taxon>
        <taxon>Insecta</taxon>
        <taxon>Pterygota</taxon>
        <taxon>Neoptera</taxon>
        <taxon>Endopterygota</taxon>
        <taxon>Coleoptera</taxon>
        <taxon>Polyphaga</taxon>
        <taxon>Elateriformia</taxon>
        <taxon>Elateroidea</taxon>
        <taxon>Lampyridae</taxon>
        <taxon>Lampyrinae</taxon>
        <taxon>Photinus</taxon>
    </lineage>
</organism>
<feature type="compositionally biased region" description="Polar residues" evidence="9">
    <location>
        <begin position="948"/>
        <end position="960"/>
    </location>
</feature>
<dbReference type="InterPro" id="IPR033315">
    <property type="entry name" value="Fan1-like"/>
</dbReference>
<keyword evidence="5 8" id="KW-0378">Hydrolase</keyword>
<comment type="cofactor">
    <cofactor evidence="8">
        <name>Mg(2+)</name>
        <dbReference type="ChEBI" id="CHEBI:18420"/>
    </cofactor>
    <cofactor evidence="8">
        <name>Mn(2+)</name>
        <dbReference type="ChEBI" id="CHEBI:29035"/>
    </cofactor>
</comment>
<keyword evidence="8" id="KW-0234">DNA repair</keyword>
<evidence type="ECO:0000256" key="6">
    <source>
        <dbReference type="ARBA" id="ARBA00022842"/>
    </source>
</evidence>
<comment type="function">
    <text evidence="8">Nuclease required for the repair of DNA interstrand cross-links (ICL). Acts as a 5'-3' exonuclease that anchors at a cut end of DNA and cleaves DNA successively at every third nucleotide, allowing to excise an ICL from one strand through flanking incisions.</text>
</comment>
<evidence type="ECO:0000313" key="13">
    <source>
        <dbReference type="Proteomes" id="UP000327044"/>
    </source>
</evidence>
<evidence type="ECO:0000256" key="9">
    <source>
        <dbReference type="SAM" id="MobiDB-lite"/>
    </source>
</evidence>
<dbReference type="GO" id="GO:0070336">
    <property type="term" value="F:flap-structured DNA binding"/>
    <property type="evidence" value="ECO:0007669"/>
    <property type="project" value="TreeGrafter"/>
</dbReference>
<dbReference type="Proteomes" id="UP000327044">
    <property type="component" value="Unassembled WGS sequence"/>
</dbReference>
<reference evidence="11" key="1">
    <citation type="journal article" date="2016" name="Sci. Rep.">
        <title>Molecular characterization of firefly nuptial gifts: a multi-omics approach sheds light on postcopulatory sexual selection.</title>
        <authorList>
            <person name="Al-Wathiqui N."/>
            <person name="Fallon T.R."/>
            <person name="South A."/>
            <person name="Weng J.K."/>
            <person name="Lewis S.M."/>
        </authorList>
    </citation>
    <scope>NUCLEOTIDE SEQUENCE</scope>
</reference>
<proteinExistence type="inferred from homology"/>
<gene>
    <name evidence="12" type="ORF">PPYR_01933</name>
</gene>
<keyword evidence="3 8" id="KW-0540">Nuclease</keyword>
<dbReference type="CDD" id="cd22326">
    <property type="entry name" value="FAN1-like"/>
    <property type="match status" value="1"/>
</dbReference>
<keyword evidence="13" id="KW-1185">Reference proteome</keyword>
<dbReference type="Pfam" id="PF08774">
    <property type="entry name" value="VRR_NUC"/>
    <property type="match status" value="1"/>
</dbReference>
<evidence type="ECO:0000259" key="10">
    <source>
        <dbReference type="SMART" id="SM00990"/>
    </source>
</evidence>
<dbReference type="GO" id="GO:0017108">
    <property type="term" value="F:5'-flap endonuclease activity"/>
    <property type="evidence" value="ECO:0007669"/>
    <property type="project" value="TreeGrafter"/>
</dbReference>
<dbReference type="AlphaFoldDB" id="A0A1Y1MXD8"/>
<dbReference type="GO" id="GO:0036297">
    <property type="term" value="P:interstrand cross-link repair"/>
    <property type="evidence" value="ECO:0007669"/>
    <property type="project" value="InterPro"/>
</dbReference>
<dbReference type="InterPro" id="IPR049132">
    <property type="entry name" value="FAN1-like_euk"/>
</dbReference>
<feature type="region of interest" description="Disordered" evidence="9">
    <location>
        <begin position="922"/>
        <end position="960"/>
    </location>
</feature>
<dbReference type="InterPro" id="IPR011856">
    <property type="entry name" value="tRNA_endonuc-like_dom_sf"/>
</dbReference>
<evidence type="ECO:0000256" key="5">
    <source>
        <dbReference type="ARBA" id="ARBA00022801"/>
    </source>
</evidence>
<dbReference type="GO" id="GO:0005634">
    <property type="term" value="C:nucleus"/>
    <property type="evidence" value="ECO:0007669"/>
    <property type="project" value="UniProtKB-SubCell"/>
</dbReference>
<comment type="similarity">
    <text evidence="2 8">Belongs to the FAN1 family.</text>
</comment>
<comment type="catalytic activity">
    <reaction evidence="1 8">
        <text>Hydrolytically removes 5'-nucleotides successively from the 3'-hydroxy termini of 3'-hydroxy-terminated oligonucleotides.</text>
        <dbReference type="EC" id="3.1.4.1"/>
    </reaction>
</comment>
<feature type="region of interest" description="Disordered" evidence="9">
    <location>
        <begin position="90"/>
        <end position="118"/>
    </location>
</feature>
<dbReference type="GO" id="GO:0046872">
    <property type="term" value="F:metal ion binding"/>
    <property type="evidence" value="ECO:0007669"/>
    <property type="project" value="UniProtKB-KW"/>
</dbReference>
<feature type="region of interest" description="Disordered" evidence="9">
    <location>
        <begin position="33"/>
        <end position="52"/>
    </location>
</feature>
<evidence type="ECO:0000256" key="1">
    <source>
        <dbReference type="ARBA" id="ARBA00000983"/>
    </source>
</evidence>
<keyword evidence="8" id="KW-0539">Nucleus</keyword>
<dbReference type="Gene3D" id="3.40.1350.10">
    <property type="match status" value="1"/>
</dbReference>
<keyword evidence="8" id="KW-0227">DNA damage</keyword>
<accession>A0A1Y1MXD8</accession>
<feature type="compositionally biased region" description="Basic residues" evidence="9">
    <location>
        <begin position="938"/>
        <end position="947"/>
    </location>
</feature>
<dbReference type="Pfam" id="PF21170">
    <property type="entry name" value="FAN1_TPR"/>
    <property type="match status" value="1"/>
</dbReference>
<reference evidence="12 13" key="2">
    <citation type="journal article" date="2018" name="Elife">
        <title>Firefly genomes illuminate parallel origins of bioluminescence in beetles.</title>
        <authorList>
            <person name="Fallon T.R."/>
            <person name="Lower S.E."/>
            <person name="Chang C.H."/>
            <person name="Bessho-Uehara M."/>
            <person name="Martin G.J."/>
            <person name="Bewick A.J."/>
            <person name="Behringer M."/>
            <person name="Debat H.J."/>
            <person name="Wong I."/>
            <person name="Day J.C."/>
            <person name="Suvorov A."/>
            <person name="Silva C.J."/>
            <person name="Stanger-Hall K.F."/>
            <person name="Hall D.W."/>
            <person name="Schmitz R.J."/>
            <person name="Nelson D.R."/>
            <person name="Lewis S.M."/>
            <person name="Shigenobu S."/>
            <person name="Bybee S.M."/>
            <person name="Larracuente A.M."/>
            <person name="Oba Y."/>
            <person name="Weng J.K."/>
        </authorList>
    </citation>
    <scope>NUCLEOTIDE SEQUENCE [LARGE SCALE GENOMIC DNA]</scope>
    <source>
        <strain evidence="12">1611_PpyrPB1</strain>
        <tissue evidence="12">Whole body</tissue>
    </source>
</reference>
<evidence type="ECO:0000313" key="11">
    <source>
        <dbReference type="EMBL" id="JAV88027.1"/>
    </source>
</evidence>
<dbReference type="OrthoDB" id="76364at2759"/>
<reference evidence="12" key="3">
    <citation type="submission" date="2019-08" db="EMBL/GenBank/DDBJ databases">
        <authorList>
            <consortium name="Photinus pyralis genome working group"/>
            <person name="Fallon T.R."/>
            <person name="Sander Lower S.E."/>
            <person name="Weng J.-K."/>
        </authorList>
    </citation>
    <scope>NUCLEOTIDE SEQUENCE</scope>
    <source>
        <strain evidence="12">1611_PpyrPB1</strain>
        <tissue evidence="12">Whole body</tissue>
    </source>
</reference>
<evidence type="ECO:0000256" key="2">
    <source>
        <dbReference type="ARBA" id="ARBA00005533"/>
    </source>
</evidence>
<dbReference type="EMBL" id="VVIM01000001">
    <property type="protein sequence ID" value="KAB0804963.1"/>
    <property type="molecule type" value="Genomic_DNA"/>
</dbReference>
<dbReference type="InterPro" id="IPR049126">
    <property type="entry name" value="FAN1-like_TPR"/>
</dbReference>
<dbReference type="GO" id="GO:0004528">
    <property type="term" value="F:phosphodiesterase I activity"/>
    <property type="evidence" value="ECO:0007669"/>
    <property type="project" value="UniProtKB-EC"/>
</dbReference>
<dbReference type="PANTHER" id="PTHR15749:SF4">
    <property type="entry name" value="FANCONI-ASSOCIATED NUCLEASE 1"/>
    <property type="match status" value="1"/>
</dbReference>
<name>A0A1Y1MXD8_PHOPY</name>
<protein>
    <recommendedName>
        <fullName evidence="8">Fanconi-associated nuclease</fullName>
        <ecNumber evidence="8">3.1.4.1</ecNumber>
    </recommendedName>
</protein>
<dbReference type="EC" id="3.1.4.1" evidence="8"/>
<dbReference type="InterPro" id="IPR014883">
    <property type="entry name" value="VRR_NUC"/>
</dbReference>